<dbReference type="PANTHER" id="PTHR33121:SF76">
    <property type="entry name" value="SIGNALING PROTEIN"/>
    <property type="match status" value="1"/>
</dbReference>
<dbReference type="Pfam" id="PF00563">
    <property type="entry name" value="EAL"/>
    <property type="match status" value="1"/>
</dbReference>
<gene>
    <name evidence="2" type="ORF">WDZ17_12390</name>
</gene>
<proteinExistence type="predicted"/>
<protein>
    <submittedName>
        <fullName evidence="2">EAL domain-containing protein</fullName>
    </submittedName>
</protein>
<dbReference type="InterPro" id="IPR035919">
    <property type="entry name" value="EAL_sf"/>
</dbReference>
<dbReference type="EMBL" id="JBBIAA010000016">
    <property type="protein sequence ID" value="MEJ5946091.1"/>
    <property type="molecule type" value="Genomic_DNA"/>
</dbReference>
<dbReference type="InterPro" id="IPR001633">
    <property type="entry name" value="EAL_dom"/>
</dbReference>
<dbReference type="PROSITE" id="PS50883">
    <property type="entry name" value="EAL"/>
    <property type="match status" value="1"/>
</dbReference>
<sequence length="347" mass="36051">MAPAVAVAAVLADPSLLRCAVQPLVDLERAVVAGWEVLARVDERLGTGPAELFAAAQDPDALGALHVLALREARRLRPDVPPDTFLSVNVDPRALADAEVLEELEEWGDLGGVVVEVLEGLWPDDPRPVLEGLDAVRSAGGTVALDDVGAGWSGLSRLLEVRPSVVKLDRGVVARLGTDPAAEATVRAVGELAAALDAWVCLEGVEQPEQLLTARRLHVPLVQGFLLGRPAPAWPVADLARVRDLGAPARRPSGLGALLLDPAPGQLDLDPGGRPRAVVAAQPDGTPWCHPVTTLSPDTDPRAALARAMARPAPDRFAPLVVTAGDGRVVGVVNVEVLATAVATAGC</sequence>
<evidence type="ECO:0000313" key="3">
    <source>
        <dbReference type="Proteomes" id="UP001387100"/>
    </source>
</evidence>
<dbReference type="CDD" id="cd01948">
    <property type="entry name" value="EAL"/>
    <property type="match status" value="1"/>
</dbReference>
<dbReference type="InterPro" id="IPR050706">
    <property type="entry name" value="Cyclic-di-GMP_PDE-like"/>
</dbReference>
<evidence type="ECO:0000259" key="1">
    <source>
        <dbReference type="PROSITE" id="PS50883"/>
    </source>
</evidence>
<dbReference type="RefSeq" id="WP_339575475.1">
    <property type="nucleotide sequence ID" value="NZ_JBBIAA010000016.1"/>
</dbReference>
<name>A0ABU8RLY0_9ACTN</name>
<evidence type="ECO:0000313" key="2">
    <source>
        <dbReference type="EMBL" id="MEJ5946091.1"/>
    </source>
</evidence>
<comment type="caution">
    <text evidence="2">The sequence shown here is derived from an EMBL/GenBank/DDBJ whole genome shotgun (WGS) entry which is preliminary data.</text>
</comment>
<accession>A0ABU8RLY0</accession>
<dbReference type="SUPFAM" id="SSF141868">
    <property type="entry name" value="EAL domain-like"/>
    <property type="match status" value="1"/>
</dbReference>
<keyword evidence="3" id="KW-1185">Reference proteome</keyword>
<organism evidence="2 3">
    <name type="scientific">Pseudokineococcus basanitobsidens</name>
    <dbReference type="NCBI Taxonomy" id="1926649"/>
    <lineage>
        <taxon>Bacteria</taxon>
        <taxon>Bacillati</taxon>
        <taxon>Actinomycetota</taxon>
        <taxon>Actinomycetes</taxon>
        <taxon>Kineosporiales</taxon>
        <taxon>Kineosporiaceae</taxon>
        <taxon>Pseudokineococcus</taxon>
    </lineage>
</organism>
<feature type="domain" description="EAL" evidence="1">
    <location>
        <begin position="1"/>
        <end position="244"/>
    </location>
</feature>
<dbReference type="PANTHER" id="PTHR33121">
    <property type="entry name" value="CYCLIC DI-GMP PHOSPHODIESTERASE PDEF"/>
    <property type="match status" value="1"/>
</dbReference>
<dbReference type="Proteomes" id="UP001387100">
    <property type="component" value="Unassembled WGS sequence"/>
</dbReference>
<reference evidence="2 3" key="1">
    <citation type="journal article" date="2017" name="Int. J. Syst. Evol. Microbiol.">
        <title>Pseudokineococcus basanitobsidens sp. nov., isolated from volcanic rock.</title>
        <authorList>
            <person name="Lee D.W."/>
            <person name="Park M.Y."/>
            <person name="Kim J.J."/>
            <person name="Kim B.S."/>
        </authorList>
    </citation>
    <scope>NUCLEOTIDE SEQUENCE [LARGE SCALE GENOMIC DNA]</scope>
    <source>
        <strain evidence="2 3">DSM 103726</strain>
    </source>
</reference>
<dbReference type="Gene3D" id="3.20.20.450">
    <property type="entry name" value="EAL domain"/>
    <property type="match status" value="1"/>
</dbReference>
<dbReference type="SMART" id="SM00052">
    <property type="entry name" value="EAL"/>
    <property type="match status" value="1"/>
</dbReference>